<proteinExistence type="predicted"/>
<reference evidence="1 2" key="1">
    <citation type="submission" date="2019-10" db="EMBL/GenBank/DDBJ databases">
        <title>Whole genome shotgun sequence of Acrocarpospora pleiomorpha NBRC 16267.</title>
        <authorList>
            <person name="Ichikawa N."/>
            <person name="Kimura A."/>
            <person name="Kitahashi Y."/>
            <person name="Komaki H."/>
            <person name="Oguchi A."/>
        </authorList>
    </citation>
    <scope>NUCLEOTIDE SEQUENCE [LARGE SCALE GENOMIC DNA]</scope>
    <source>
        <strain evidence="1 2">NBRC 16267</strain>
    </source>
</reference>
<dbReference type="Proteomes" id="UP000377595">
    <property type="component" value="Unassembled WGS sequence"/>
</dbReference>
<comment type="caution">
    <text evidence="1">The sequence shown here is derived from an EMBL/GenBank/DDBJ whole genome shotgun (WGS) entry which is preliminary data.</text>
</comment>
<organism evidence="1 2">
    <name type="scientific">Acrocarpospora pleiomorpha</name>
    <dbReference type="NCBI Taxonomy" id="90975"/>
    <lineage>
        <taxon>Bacteria</taxon>
        <taxon>Bacillati</taxon>
        <taxon>Actinomycetota</taxon>
        <taxon>Actinomycetes</taxon>
        <taxon>Streptosporangiales</taxon>
        <taxon>Streptosporangiaceae</taxon>
        <taxon>Acrocarpospora</taxon>
    </lineage>
</organism>
<keyword evidence="2" id="KW-1185">Reference proteome</keyword>
<evidence type="ECO:0008006" key="3">
    <source>
        <dbReference type="Google" id="ProtNLM"/>
    </source>
</evidence>
<dbReference type="EMBL" id="BLAF01000008">
    <property type="protein sequence ID" value="GES18798.1"/>
    <property type="molecule type" value="Genomic_DNA"/>
</dbReference>
<name>A0A5M3XL12_9ACTN</name>
<accession>A0A5M3XL12</accession>
<protein>
    <recommendedName>
        <fullName evidence="3">Transposase DDE domain-containing protein</fullName>
    </recommendedName>
</protein>
<dbReference type="OrthoDB" id="3254802at2"/>
<evidence type="ECO:0000313" key="1">
    <source>
        <dbReference type="EMBL" id="GES18798.1"/>
    </source>
</evidence>
<sequence length="169" mass="18300">MVSHVGTAGLRMLAFKSGLTGELRSALRVPGRQVLHDRGQVLTDLGVMIADGGTAIRHIRTLRDQGELFGPVASAPTAWRALQEVTPRQRDKLAAARAKTRRRVWELITARHGSMSGPKTRIRLVTCDVVARSGWFSSGRIATHVRVAALPLAGSARPVVAVAATYRHQ</sequence>
<evidence type="ECO:0000313" key="2">
    <source>
        <dbReference type="Proteomes" id="UP000377595"/>
    </source>
</evidence>
<dbReference type="AlphaFoldDB" id="A0A5M3XL12"/>
<gene>
    <name evidence="1" type="ORF">Aple_016930</name>
</gene>